<dbReference type="FunFam" id="3.40.50.460:FF:000003">
    <property type="entry name" value="ATP-dependent 6-phosphofructokinase"/>
    <property type="match status" value="1"/>
</dbReference>
<sequence>MSSLREMVGSEWLVGTGGGCLAAASPRLIRFSLRVGTGSAFLFLPVFKNSGGAWLSGPAGARWKRVSLKCLKCMNAAVRAVVRMGIYVKAKVYFVYEGYQGMVDGGDNIVEVSWESVSSILQVGGTVIGSARCKSFRTREGRLQAAYNLVRRGITNLCVIGGDGSLTGANLFREEWSGLLEELAQKGKIDEEAVKKYAYLNIVGMVGSIDNDFCGTDMTIGTDSALHRIIEVVDAIMTTAQSHQRTFVLEVMGRHCGYLALVSALACGADWVFIPEYPPEEGWEDSMCVKLSENRARKKRLNIIIVAEGAIDCHNKPITSEKVKDLVVQRLGFDTRVTILGHVQRGGTPSAFDRILASRMGVEAVLALLEATPDTPACVVSLSGNQAVRLPLMECVQMTQEVQKAMDEGRFVEAVRLRGRSFENNLNTYKLLSQKKPDAELPKSNFNVAVLNVGAPAAGMNAAVRAAVRVGITEGHKMFAVIDGFEGFARGKIKEISWGDVGGWTGQGGSILGTKRTLPAKYLEKIADQMRTNNINALMVIGGFEAYESCLQLHDARSRFEEFCVPICVLPATISNNVPGTDFSIGADTALNAIVETCDRIKQSASGTKRRVFIIETMGGYCGYLANMGALAAGADAAYIFEEQFDIRELQANVEHLTEKMKTSIQRGLVLRNENCNENYTTDFIYQLYSEEGKGVFDCRKNVLGHMQQGGAPSPFDRNFGTKISAKAMQWISKKLKETYRKGKVFANTDDSVCLLGMRRRNLVFQPVAELKNETDFVHRIPMEQWWLKLRPLMKILAKYKTSYDVSDSGQLEHVAMHSPKEAETGAI</sequence>
<evidence type="ECO:0000256" key="14">
    <source>
        <dbReference type="ARBA" id="ARBA00023180"/>
    </source>
</evidence>
<feature type="active site" description="Proton acceptor" evidence="16">
    <location>
        <position position="210"/>
    </location>
</feature>
<proteinExistence type="evidence at protein level"/>
<keyword evidence="12" id="KW-0007">Acetylation</keyword>
<dbReference type="InterPro" id="IPR015912">
    <property type="entry name" value="Phosphofructokinase_CS"/>
</dbReference>
<dbReference type="HAMAP" id="MF_03184">
    <property type="entry name" value="Phosphofructokinase_I_E"/>
    <property type="match status" value="1"/>
</dbReference>
<comment type="subunit">
    <text evidence="16">Homo- and heterotetramers.</text>
</comment>
<comment type="similarity">
    <text evidence="16">Belongs to the phosphofructokinase type A (PFKA) family. ATP-dependent PFK group I subfamily. Eukaryotic two domain clade 'E' sub-subfamily.</text>
</comment>
<keyword evidence="3 16" id="KW-0963">Cytoplasm</keyword>
<dbReference type="Gene3D" id="3.40.50.450">
    <property type="match status" value="2"/>
</dbReference>
<keyword evidence="8 16" id="KW-0547">Nucleotide-binding</keyword>
<feature type="binding site" evidence="16">
    <location>
        <position position="163"/>
    </location>
    <ligand>
        <name>Mg(2+)</name>
        <dbReference type="ChEBI" id="CHEBI:18420"/>
        <note>catalytic</note>
    </ligand>
</feature>
<evidence type="ECO:0000256" key="7">
    <source>
        <dbReference type="ARBA" id="ARBA00022723"/>
    </source>
</evidence>
<feature type="binding site" description="in other chain" evidence="16">
    <location>
        <position position="780"/>
    </location>
    <ligand>
        <name>beta-D-fructose 2,6-bisphosphate</name>
        <dbReference type="ChEBI" id="CHEBI:58579"/>
        <note>allosteric activator; ligand shared between dimeric partners</note>
    </ligand>
</feature>
<dbReference type="GO" id="GO:0003872">
    <property type="term" value="F:6-phosphofructokinase activity"/>
    <property type="evidence" value="ECO:0007669"/>
    <property type="project" value="UniProtKB-UniRule"/>
</dbReference>
<dbReference type="GO" id="GO:0005737">
    <property type="term" value="C:cytoplasm"/>
    <property type="evidence" value="ECO:0007669"/>
    <property type="project" value="UniProtKB-SubCell"/>
</dbReference>
<dbReference type="PRINTS" id="PR00476">
    <property type="entry name" value="PHFRCTKINASE"/>
</dbReference>
<dbReference type="InterPro" id="IPR022953">
    <property type="entry name" value="ATP_PFK"/>
</dbReference>
<keyword evidence="14" id="KW-0325">Glycoprotein</keyword>
<keyword evidence="20" id="KW-1185">Reference proteome</keyword>
<keyword evidence="7 16" id="KW-0479">Metal-binding</keyword>
<keyword evidence="10 16" id="KW-0067">ATP-binding</keyword>
<feature type="binding site" evidence="16">
    <location>
        <position position="700"/>
    </location>
    <ligand>
        <name>beta-D-fructose 2,6-bisphosphate</name>
        <dbReference type="ChEBI" id="CHEBI:58579"/>
        <note>allosteric activator; ligand shared between dimeric partners</note>
    </ligand>
</feature>
<evidence type="ECO:0000256" key="15">
    <source>
        <dbReference type="ARBA" id="ARBA00048070"/>
    </source>
</evidence>
<comment type="function">
    <text evidence="16">Catalyzes the phosphorylation of D-fructose 6-phosphate to fructose 1,6-bisphosphate by ATP, the first committing step of glycolysis.</text>
</comment>
<dbReference type="PROSITE" id="PS00433">
    <property type="entry name" value="PHOSPHOFRUCTOKINASE"/>
    <property type="match status" value="2"/>
</dbReference>
<feature type="binding site" description="in other chain" evidence="16">
    <location>
        <begin position="706"/>
        <end position="709"/>
    </location>
    <ligand>
        <name>beta-D-fructose 2,6-bisphosphate</name>
        <dbReference type="ChEBI" id="CHEBI:58579"/>
        <note>allosteric activator; ligand shared between dimeric partners</note>
    </ligand>
</feature>
<evidence type="ECO:0000256" key="1">
    <source>
        <dbReference type="ARBA" id="ARBA00001946"/>
    </source>
</evidence>
<feature type="binding site" evidence="16">
    <location>
        <position position="611"/>
    </location>
    <ligand>
        <name>beta-D-fructose 2,6-bisphosphate</name>
        <dbReference type="ChEBI" id="CHEBI:58579"/>
        <note>allosteric activator; ligand shared between dimeric partners</note>
    </ligand>
</feature>
<dbReference type="GO" id="GO:0005524">
    <property type="term" value="F:ATP binding"/>
    <property type="evidence" value="ECO:0007669"/>
    <property type="project" value="UniProtKB-KW"/>
</dbReference>
<reference evidence="19" key="2">
    <citation type="submission" date="2025-08" db="UniProtKB">
        <authorList>
            <consortium name="Ensembl"/>
        </authorList>
    </citation>
    <scope>IDENTIFICATION</scope>
    <source>
        <strain evidence="19">broiler</strain>
    </source>
</reference>
<feature type="binding site" description="in other chain" evidence="16">
    <location>
        <position position="674"/>
    </location>
    <ligand>
        <name>beta-D-fructose 2,6-bisphosphate</name>
        <dbReference type="ChEBI" id="CHEBI:58579"/>
        <note>allosteric activator; ligand shared between dimeric partners</note>
    </ligand>
</feature>
<dbReference type="AlphaFoldDB" id="A0A8V0XRT9"/>
<keyword evidence="11 16" id="KW-0460">Magnesium</keyword>
<comment type="pathway">
    <text evidence="2 16 17">Carbohydrate degradation; glycolysis; D-glyceraldehyde 3-phosphate and glycerone phosphate from D-glucose: step 3/4.</text>
</comment>
<dbReference type="GeneTree" id="ENSGT00940000155002"/>
<evidence type="ECO:0000256" key="13">
    <source>
        <dbReference type="ARBA" id="ARBA00023152"/>
    </source>
</evidence>
<evidence type="ECO:0007829" key="21">
    <source>
        <dbReference type="PeptideAtlas" id="A0A8V0XRT9"/>
    </source>
</evidence>
<evidence type="ECO:0000256" key="8">
    <source>
        <dbReference type="ARBA" id="ARBA00022741"/>
    </source>
</evidence>
<dbReference type="Proteomes" id="UP000000539">
    <property type="component" value="Chromosome 2"/>
</dbReference>
<dbReference type="EC" id="2.7.1.11" evidence="16"/>
<feature type="binding site" evidence="16">
    <location>
        <begin position="132"/>
        <end position="133"/>
    </location>
    <ligand>
        <name>ATP</name>
        <dbReference type="ChEBI" id="CHEBI:30616"/>
    </ligand>
</feature>
<keyword evidence="21" id="KW-1267">Proteomics identification</keyword>
<keyword evidence="6 16" id="KW-0808">Transferase</keyword>
<keyword evidence="9 16" id="KW-0418">Kinase</keyword>
<gene>
    <name evidence="19" type="primary">PFKP</name>
</gene>
<comment type="activity regulation">
    <text evidence="16">Allosterically activated by ADP, AMP, or fructose 2,6-bisphosphate, and allosterically inhibited by ATP or citrate.</text>
</comment>
<organism evidence="19 20">
    <name type="scientific">Gallus gallus</name>
    <name type="common">Chicken</name>
    <dbReference type="NCBI Taxonomy" id="9031"/>
    <lineage>
        <taxon>Eukaryota</taxon>
        <taxon>Metazoa</taxon>
        <taxon>Chordata</taxon>
        <taxon>Craniata</taxon>
        <taxon>Vertebrata</taxon>
        <taxon>Euteleostomi</taxon>
        <taxon>Archelosauria</taxon>
        <taxon>Archosauria</taxon>
        <taxon>Dinosauria</taxon>
        <taxon>Saurischia</taxon>
        <taxon>Theropoda</taxon>
        <taxon>Coelurosauria</taxon>
        <taxon>Aves</taxon>
        <taxon>Neognathae</taxon>
        <taxon>Galloanserae</taxon>
        <taxon>Galliformes</taxon>
        <taxon>Phasianidae</taxon>
        <taxon>Phasianinae</taxon>
        <taxon>Gallus</taxon>
    </lineage>
</organism>
<feature type="binding site" description="in other chain" evidence="16">
    <location>
        <position position="516"/>
    </location>
    <ligand>
        <name>beta-D-fructose 2,6-bisphosphate</name>
        <dbReference type="ChEBI" id="CHEBI:58579"/>
        <note>allosteric activator; ligand shared between dimeric partners</note>
    </ligand>
</feature>
<dbReference type="Pfam" id="PF00365">
    <property type="entry name" value="PFK"/>
    <property type="match status" value="2"/>
</dbReference>
<evidence type="ECO:0000256" key="6">
    <source>
        <dbReference type="ARBA" id="ARBA00022679"/>
    </source>
</evidence>
<dbReference type="CDD" id="cd00764">
    <property type="entry name" value="Eukaryotic_PFK"/>
    <property type="match status" value="1"/>
</dbReference>
<dbReference type="FunFam" id="3.40.50.450:FF:000043">
    <property type="entry name" value="ATP-dependent 6-phosphofructokinase, platelet type"/>
    <property type="match status" value="1"/>
</dbReference>
<dbReference type="InterPro" id="IPR000023">
    <property type="entry name" value="Phosphofructokinase_dom"/>
</dbReference>
<keyword evidence="4 16" id="KW-0021">Allosteric enzyme</keyword>
<dbReference type="PANTHER" id="PTHR13697:SF5">
    <property type="entry name" value="ATP-DEPENDENT 6-PHOSPHOFRUCTOKINASE, PLATELET TYPE"/>
    <property type="match status" value="1"/>
</dbReference>
<feature type="domain" description="Phosphofructokinase" evidence="18">
    <location>
        <begin position="447"/>
        <end position="732"/>
    </location>
</feature>
<dbReference type="SUPFAM" id="SSF53784">
    <property type="entry name" value="Phosphofructokinase"/>
    <property type="match status" value="2"/>
</dbReference>
<feature type="binding site" description="in other chain" evidence="16">
    <location>
        <begin position="618"/>
        <end position="620"/>
    </location>
    <ligand>
        <name>beta-D-fructose 2,6-bisphosphate</name>
        <dbReference type="ChEBI" id="CHEBI:58579"/>
        <note>allosteric activator; ligand shared between dimeric partners</note>
    </ligand>
</feature>
<feature type="region of interest" description="C-terminal regulatory PFK domain 2" evidence="16">
    <location>
        <begin position="447"/>
        <end position="828"/>
    </location>
</feature>
<feature type="domain" description="Phosphofructokinase" evidence="18">
    <location>
        <begin position="73"/>
        <end position="367"/>
    </location>
</feature>
<evidence type="ECO:0000256" key="5">
    <source>
        <dbReference type="ARBA" id="ARBA00022553"/>
    </source>
</evidence>
<dbReference type="InterPro" id="IPR009161">
    <property type="entry name" value="6-Pfructokinase_euk"/>
</dbReference>
<evidence type="ECO:0000313" key="20">
    <source>
        <dbReference type="Proteomes" id="UP000000539"/>
    </source>
</evidence>
<comment type="similarity">
    <text evidence="17">Belongs to the phosphofructokinase type A (PFKA) family. ATP-dependent PFK group I subfamily. Eukaryotic two domain clade "E" sub-subfamily.</text>
</comment>
<keyword evidence="13 16" id="KW-0324">Glycolysis</keyword>
<evidence type="ECO:0000313" key="19">
    <source>
        <dbReference type="Ensembl" id="ENSGALP00010007626.1"/>
    </source>
</evidence>
<dbReference type="GO" id="GO:0046872">
    <property type="term" value="F:metal ion binding"/>
    <property type="evidence" value="ECO:0007669"/>
    <property type="project" value="UniProtKB-KW"/>
</dbReference>
<dbReference type="FunFam" id="3.40.50.450:FF:000064">
    <property type="entry name" value="Phosphofructokinase, platelet b"/>
    <property type="match status" value="1"/>
</dbReference>
<evidence type="ECO:0000256" key="16">
    <source>
        <dbReference type="HAMAP-Rule" id="MF_03184"/>
    </source>
</evidence>
<dbReference type="OrthoDB" id="537915at2759"/>
<evidence type="ECO:0000256" key="3">
    <source>
        <dbReference type="ARBA" id="ARBA00022490"/>
    </source>
</evidence>
<reference evidence="19" key="3">
    <citation type="submission" date="2025-09" db="UniProtKB">
        <authorList>
            <consortium name="Ensembl"/>
        </authorList>
    </citation>
    <scope>IDENTIFICATION</scope>
    <source>
        <strain evidence="19">broiler</strain>
    </source>
</reference>
<comment type="cofactor">
    <cofactor evidence="1 16">
        <name>Mg(2+)</name>
        <dbReference type="ChEBI" id="CHEBI:18420"/>
    </cofactor>
</comment>
<protein>
    <recommendedName>
        <fullName evidence="16">ATP-dependent 6-phosphofructokinase</fullName>
        <shortName evidence="16">ATP-PFK</shortName>
        <shortName evidence="16">Phosphofructokinase</shortName>
        <ecNumber evidence="16">2.7.1.11</ecNumber>
    </recommendedName>
    <alternativeName>
        <fullName evidence="16">Phosphohexokinase</fullName>
    </alternativeName>
</protein>
<evidence type="ECO:0000256" key="11">
    <source>
        <dbReference type="ARBA" id="ARBA00022842"/>
    </source>
</evidence>
<evidence type="ECO:0000256" key="17">
    <source>
        <dbReference type="PIRNR" id="PIRNR000533"/>
    </source>
</evidence>
<dbReference type="FunFam" id="3.40.50.460:FF:000001">
    <property type="entry name" value="ATP-dependent 6-phosphofructokinase"/>
    <property type="match status" value="1"/>
</dbReference>
<evidence type="ECO:0000256" key="2">
    <source>
        <dbReference type="ARBA" id="ARBA00004679"/>
    </source>
</evidence>
<evidence type="ECO:0000256" key="10">
    <source>
        <dbReference type="ARBA" id="ARBA00022840"/>
    </source>
</evidence>
<evidence type="ECO:0000256" key="4">
    <source>
        <dbReference type="ARBA" id="ARBA00022533"/>
    </source>
</evidence>
<accession>A0A8V0XRT9</accession>
<comment type="catalytic activity">
    <reaction evidence="15 16 17">
        <text>beta-D-fructose 6-phosphate + ATP = beta-D-fructose 1,6-bisphosphate + ADP + H(+)</text>
        <dbReference type="Rhea" id="RHEA:16109"/>
        <dbReference type="ChEBI" id="CHEBI:15378"/>
        <dbReference type="ChEBI" id="CHEBI:30616"/>
        <dbReference type="ChEBI" id="CHEBI:32966"/>
        <dbReference type="ChEBI" id="CHEBI:57634"/>
        <dbReference type="ChEBI" id="CHEBI:456216"/>
        <dbReference type="EC" id="2.7.1.11"/>
    </reaction>
</comment>
<keyword evidence="5" id="KW-0597">Phosphoprotein</keyword>
<comment type="subcellular location">
    <subcellularLocation>
        <location evidence="16">Cytoplasm</location>
    </subcellularLocation>
</comment>
<dbReference type="InterPro" id="IPR035966">
    <property type="entry name" value="PKF_sf"/>
</dbReference>
<evidence type="ECO:0000256" key="9">
    <source>
        <dbReference type="ARBA" id="ARBA00022777"/>
    </source>
</evidence>
<evidence type="ECO:0000259" key="18">
    <source>
        <dbReference type="Pfam" id="PF00365"/>
    </source>
</evidence>
<dbReference type="Gene3D" id="3.40.50.460">
    <property type="entry name" value="Phosphofructokinase domain"/>
    <property type="match status" value="2"/>
</dbReference>
<feature type="binding site" description="in other chain" evidence="16">
    <location>
        <position position="308"/>
    </location>
    <ligand>
        <name>substrate</name>
        <note>ligand shared between dimeric partners</note>
    </ligand>
</feature>
<feature type="binding site" description="in other chain" evidence="16">
    <location>
        <begin position="208"/>
        <end position="210"/>
    </location>
    <ligand>
        <name>substrate</name>
        <note>ligand shared between dimeric partners</note>
    </ligand>
</feature>
<reference evidence="19" key="1">
    <citation type="submission" date="2020-11" db="EMBL/GenBank/DDBJ databases">
        <title>Gallus gallus (Chicken) genome, bGalGal1, GRCg7b, maternal haplotype autosomes + Z &amp; W.</title>
        <authorList>
            <person name="Warren W."/>
            <person name="Formenti G."/>
            <person name="Fedrigo O."/>
            <person name="Haase B."/>
            <person name="Mountcastle J."/>
            <person name="Balacco J."/>
            <person name="Tracey A."/>
            <person name="Schneider V."/>
            <person name="Okimoto R."/>
            <person name="Cheng H."/>
            <person name="Hawken R."/>
            <person name="Howe K."/>
            <person name="Jarvis E.D."/>
        </authorList>
    </citation>
    <scope>NUCLEOTIDE SEQUENCE [LARGE SCALE GENOMIC DNA]</scope>
    <source>
        <strain evidence="19">Broiler</strain>
    </source>
</reference>
<feature type="binding site" description="in other chain" evidence="16">
    <location>
        <begin position="573"/>
        <end position="577"/>
    </location>
    <ligand>
        <name>beta-D-fructose 2,6-bisphosphate</name>
        <dbReference type="ChEBI" id="CHEBI:58579"/>
        <note>allosteric activator; ligand shared between dimeric partners</note>
    </ligand>
</feature>
<comment type="caution">
    <text evidence="16">Lacks conserved residue(s) required for the propagation of feature annotation.</text>
</comment>
<feature type="binding site" evidence="16">
    <location>
        <position position="245"/>
    </location>
    <ligand>
        <name>substrate</name>
        <note>ligand shared between dimeric partners</note>
    </ligand>
</feature>
<evidence type="ECO:0000256" key="12">
    <source>
        <dbReference type="ARBA" id="ARBA00022990"/>
    </source>
</evidence>
<feature type="binding site" description="in other chain" evidence="16">
    <location>
        <begin position="252"/>
        <end position="254"/>
    </location>
    <ligand>
        <name>substrate</name>
        <note>ligand shared between dimeric partners</note>
    </ligand>
</feature>
<dbReference type="Ensembl" id="ENSGALT00010013064.1">
    <property type="protein sequence ID" value="ENSGALP00010007626.1"/>
    <property type="gene ID" value="ENSGALG00010005472.1"/>
</dbReference>
<dbReference type="GO" id="GO:0006002">
    <property type="term" value="P:fructose 6-phosphate metabolic process"/>
    <property type="evidence" value="ECO:0007669"/>
    <property type="project" value="InterPro"/>
</dbReference>
<feature type="region of interest" description="N-terminal catalytic PFK domain 1" evidence="16">
    <location>
        <begin position="1"/>
        <end position="434"/>
    </location>
</feature>
<dbReference type="NCBIfam" id="TIGR02478">
    <property type="entry name" value="6PF1K_euk"/>
    <property type="match status" value="1"/>
</dbReference>
<dbReference type="PANTHER" id="PTHR13697">
    <property type="entry name" value="PHOSPHOFRUCTOKINASE"/>
    <property type="match status" value="1"/>
</dbReference>
<dbReference type="PIRSF" id="PIRSF000533">
    <property type="entry name" value="ATP_PFK_euk"/>
    <property type="match status" value="1"/>
</dbReference>
<feature type="binding site" evidence="16">
    <location>
        <position position="336"/>
    </location>
    <ligand>
        <name>substrate</name>
        <note>ligand shared between dimeric partners</note>
    </ligand>
</feature>
<feature type="binding site" description="in other chain" evidence="16">
    <location>
        <begin position="342"/>
        <end position="345"/>
    </location>
    <ligand>
        <name>substrate</name>
        <note>ligand shared between dimeric partners</note>
    </ligand>
</feature>
<name>A0A8V0XRT9_CHICK</name>
<dbReference type="InterPro" id="IPR041914">
    <property type="entry name" value="PFK_vert-type"/>
</dbReference>
<feature type="binding site" evidence="16">
    <location>
        <begin position="162"/>
        <end position="165"/>
    </location>
    <ligand>
        <name>ATP</name>
        <dbReference type="ChEBI" id="CHEBI:30616"/>
    </ligand>
</feature>